<dbReference type="VEuPathDB" id="FungiDB:AeMF1_017998"/>
<gene>
    <name evidence="1" type="ORF">Ae201684_009159</name>
</gene>
<dbReference type="Proteomes" id="UP000481153">
    <property type="component" value="Unassembled WGS sequence"/>
</dbReference>
<dbReference type="AlphaFoldDB" id="A0A6G0X295"/>
<evidence type="ECO:0000313" key="1">
    <source>
        <dbReference type="EMBL" id="KAF0733982.1"/>
    </source>
</evidence>
<dbReference type="EMBL" id="VJMJ01000118">
    <property type="protein sequence ID" value="KAF0733982.1"/>
    <property type="molecule type" value="Genomic_DNA"/>
</dbReference>
<comment type="caution">
    <text evidence="1">The sequence shown here is derived from an EMBL/GenBank/DDBJ whole genome shotgun (WGS) entry which is preliminary data.</text>
</comment>
<proteinExistence type="predicted"/>
<sequence length="150" mass="16810">MKAEEVLADAVAEENELDPEELEIAAWIKQMQEKEVSRLQRAGAKAIPLKVKNMAIVRETSDVVLNRVEVDTNFSMDKISQILVAEETAPVPNKPQYVYVNVLLLPAASNPTAQVALVMPYVYDAHVIGNSLTQWVFINNKMERSHHVIT</sequence>
<name>A0A6G0X295_9STRA</name>
<organism evidence="1 2">
    <name type="scientific">Aphanomyces euteiches</name>
    <dbReference type="NCBI Taxonomy" id="100861"/>
    <lineage>
        <taxon>Eukaryota</taxon>
        <taxon>Sar</taxon>
        <taxon>Stramenopiles</taxon>
        <taxon>Oomycota</taxon>
        <taxon>Saprolegniomycetes</taxon>
        <taxon>Saprolegniales</taxon>
        <taxon>Verrucalvaceae</taxon>
        <taxon>Aphanomyces</taxon>
    </lineage>
</organism>
<accession>A0A6G0X295</accession>
<reference evidence="1 2" key="1">
    <citation type="submission" date="2019-07" db="EMBL/GenBank/DDBJ databases">
        <title>Genomics analysis of Aphanomyces spp. identifies a new class of oomycete effector associated with host adaptation.</title>
        <authorList>
            <person name="Gaulin E."/>
        </authorList>
    </citation>
    <scope>NUCLEOTIDE SEQUENCE [LARGE SCALE GENOMIC DNA]</scope>
    <source>
        <strain evidence="1 2">ATCC 201684</strain>
    </source>
</reference>
<keyword evidence="2" id="KW-1185">Reference proteome</keyword>
<evidence type="ECO:0000313" key="2">
    <source>
        <dbReference type="Proteomes" id="UP000481153"/>
    </source>
</evidence>
<protein>
    <submittedName>
        <fullName evidence="1">Uncharacterized protein</fullName>
    </submittedName>
</protein>